<evidence type="ECO:0000313" key="2">
    <source>
        <dbReference type="Proteomes" id="UP000823749"/>
    </source>
</evidence>
<organism evidence="1 2">
    <name type="scientific">Rhododendron griersonianum</name>
    <dbReference type="NCBI Taxonomy" id="479676"/>
    <lineage>
        <taxon>Eukaryota</taxon>
        <taxon>Viridiplantae</taxon>
        <taxon>Streptophyta</taxon>
        <taxon>Embryophyta</taxon>
        <taxon>Tracheophyta</taxon>
        <taxon>Spermatophyta</taxon>
        <taxon>Magnoliopsida</taxon>
        <taxon>eudicotyledons</taxon>
        <taxon>Gunneridae</taxon>
        <taxon>Pentapetalae</taxon>
        <taxon>asterids</taxon>
        <taxon>Ericales</taxon>
        <taxon>Ericaceae</taxon>
        <taxon>Ericoideae</taxon>
        <taxon>Rhodoreae</taxon>
        <taxon>Rhododendron</taxon>
    </lineage>
</organism>
<dbReference type="AlphaFoldDB" id="A0AAV6KDJ4"/>
<reference evidence="1" key="1">
    <citation type="submission" date="2020-08" db="EMBL/GenBank/DDBJ databases">
        <title>Plant Genome Project.</title>
        <authorList>
            <person name="Zhang R.-G."/>
        </authorList>
    </citation>
    <scope>NUCLEOTIDE SEQUENCE</scope>
    <source>
        <strain evidence="1">WSP0</strain>
        <tissue evidence="1">Leaf</tissue>
    </source>
</reference>
<gene>
    <name evidence="1" type="ORF">RHGRI_015391</name>
</gene>
<accession>A0AAV6KDJ4</accession>
<sequence>MWNALAEIGDSEFVPEEFDVTEKTKDTSASNIKSKEVKYFPYLPEGIIYDILVKVAARHLHEDFRLVCKAWKGMISTSDFISAAVMVCF</sequence>
<dbReference type="SUPFAM" id="SSF81383">
    <property type="entry name" value="F-box domain"/>
    <property type="match status" value="1"/>
</dbReference>
<comment type="caution">
    <text evidence="1">The sequence shown here is derived from an EMBL/GenBank/DDBJ whole genome shotgun (WGS) entry which is preliminary data.</text>
</comment>
<protein>
    <recommendedName>
        <fullName evidence="3">F-box domain-containing protein</fullName>
    </recommendedName>
</protein>
<keyword evidence="2" id="KW-1185">Reference proteome</keyword>
<dbReference type="EMBL" id="JACTNZ010000005">
    <property type="protein sequence ID" value="KAG5550415.1"/>
    <property type="molecule type" value="Genomic_DNA"/>
</dbReference>
<dbReference type="InterPro" id="IPR036047">
    <property type="entry name" value="F-box-like_dom_sf"/>
</dbReference>
<proteinExistence type="predicted"/>
<dbReference type="Gene3D" id="1.20.1280.50">
    <property type="match status" value="1"/>
</dbReference>
<evidence type="ECO:0008006" key="3">
    <source>
        <dbReference type="Google" id="ProtNLM"/>
    </source>
</evidence>
<name>A0AAV6KDJ4_9ERIC</name>
<dbReference type="Proteomes" id="UP000823749">
    <property type="component" value="Chromosome 5"/>
</dbReference>
<evidence type="ECO:0000313" key="1">
    <source>
        <dbReference type="EMBL" id="KAG5550415.1"/>
    </source>
</evidence>